<proteinExistence type="predicted"/>
<dbReference type="GO" id="GO:0008285">
    <property type="term" value="P:negative regulation of cell population proliferation"/>
    <property type="evidence" value="ECO:0007669"/>
    <property type="project" value="TreeGrafter"/>
</dbReference>
<dbReference type="GO" id="GO:0051726">
    <property type="term" value="P:regulation of cell cycle"/>
    <property type="evidence" value="ECO:0007669"/>
    <property type="project" value="TreeGrafter"/>
</dbReference>
<dbReference type="EMBL" id="BPLQ01013567">
    <property type="protein sequence ID" value="GIY73159.1"/>
    <property type="molecule type" value="Genomic_DNA"/>
</dbReference>
<organism evidence="3 4">
    <name type="scientific">Caerostris darwini</name>
    <dbReference type="NCBI Taxonomy" id="1538125"/>
    <lineage>
        <taxon>Eukaryota</taxon>
        <taxon>Metazoa</taxon>
        <taxon>Ecdysozoa</taxon>
        <taxon>Arthropoda</taxon>
        <taxon>Chelicerata</taxon>
        <taxon>Arachnida</taxon>
        <taxon>Araneae</taxon>
        <taxon>Araneomorphae</taxon>
        <taxon>Entelegynae</taxon>
        <taxon>Araneoidea</taxon>
        <taxon>Araneidae</taxon>
        <taxon>Caerostris</taxon>
    </lineage>
</organism>
<dbReference type="PANTHER" id="PTHR15154:SF2">
    <property type="entry name" value="HAMARTIN"/>
    <property type="match status" value="1"/>
</dbReference>
<gene>
    <name evidence="3" type="primary">TSC1</name>
    <name evidence="3" type="ORF">CDAR_426291</name>
</gene>
<dbReference type="GO" id="GO:0033596">
    <property type="term" value="C:TSC1-TSC2 complex"/>
    <property type="evidence" value="ECO:0007669"/>
    <property type="project" value="TreeGrafter"/>
</dbReference>
<dbReference type="Proteomes" id="UP001054837">
    <property type="component" value="Unassembled WGS sequence"/>
</dbReference>
<dbReference type="SUPFAM" id="SSF48371">
    <property type="entry name" value="ARM repeat"/>
    <property type="match status" value="1"/>
</dbReference>
<dbReference type="InterPro" id="IPR007483">
    <property type="entry name" value="Hamartin"/>
</dbReference>
<dbReference type="InterPro" id="IPR016024">
    <property type="entry name" value="ARM-type_fold"/>
</dbReference>
<dbReference type="AlphaFoldDB" id="A0AAV4VU66"/>
<keyword evidence="1" id="KW-0175">Coiled coil</keyword>
<feature type="region of interest" description="Disordered" evidence="2">
    <location>
        <begin position="497"/>
        <end position="516"/>
    </location>
</feature>
<protein>
    <submittedName>
        <fullName evidence="3">Hamartin</fullName>
    </submittedName>
</protein>
<evidence type="ECO:0000256" key="2">
    <source>
        <dbReference type="SAM" id="MobiDB-lite"/>
    </source>
</evidence>
<feature type="compositionally biased region" description="Basic and acidic residues" evidence="2">
    <location>
        <begin position="497"/>
        <end position="506"/>
    </location>
</feature>
<evidence type="ECO:0000313" key="3">
    <source>
        <dbReference type="EMBL" id="GIY73159.1"/>
    </source>
</evidence>
<dbReference type="Pfam" id="PF04388">
    <property type="entry name" value="Hamartin"/>
    <property type="match status" value="2"/>
</dbReference>
<sequence length="1039" mass="117753">MVLVSTLKMHQKKEKGSDSSDAIISLLPVLEMADCGSAEAIVKLINEHLDDAKDSRSVNGIVDFYITKESNRTLDILIRLKDPHDKHLFDKISELMKNEGYRYKSLQLLMNIVYRQPPWLYRIANHRIMNNLLNLLKTDQNAQNLLSCLFILISLLPVIPSQFGPFLNDTFEIFSKLASWGVKKPSFIVDVFLIHLQVGIYSLFHRLYGLFPCNFLAYLRSYYGSSQNYDENYKVFCMIIQPILSRVKLHPLLVTASKETELHAKRWKKMAYHDIVLECAAISVDAIEGTTESGRNKYLTSSANEQNINSYDSSQFNYYSNQSSCSINYESEIAGSDVIWSPNGSLTVPCTSSNATSPIPQKHEQEVNYNRQLSMEEVPLDIAIEAKPELLKLETNDSKYPLQTLRDTSSGQGTKDSDKIKLNSASRSLLEDANITPAVEAKEDDIDKEVSELTSGQNSSTKMVPTNTRHDTPFCSTTQNLTDKPVELPKAISNLERSDSITKSQEEESEEMFNSLQESDIGSFLPSFNRYRFFSQCGPPPDIPALENAKKPKVLRSQSWPASIDPSETKALPISTGSGINVSGQESLTACNKSIASTSAFVPVTSDIDIIVPHKLSSYEEFIPLAVNPLEHLKQIDVVGFEARFSSQNTILNSLSPPELLDRYIEFNHSISSLNLLSNIPIPSTSNTDWTHFGGKPPADEVTILRTQILLLHNQLLFERHRKDIHSERNRGLLRKCKKSKIQEEHIGALKEQIALLEKDNSYLKNQADTKVKLRQHLQTEMQQQENNLHSRILKAEHENKQFQFSIRNLQKVLVSQKEENDALREINNNCQQEITLLKHQVDHATRKASQCEKIEKDAIFLSKQLILLQELIRNYNEKMEMLKDKQEPDINIRLLKEALVMELNDLKEMLDAKCQLLDATKGRVATLEQIITELETKLKNQMEAIKVMKSIHENEMEVRNERLESLKNILNGKDAHILDLYANIEALSKEKGTVVKQITNDVNYVDTSCQSSETGALSQFPSNSTAALDRNDCNKNKS</sequence>
<evidence type="ECO:0000313" key="4">
    <source>
        <dbReference type="Proteomes" id="UP001054837"/>
    </source>
</evidence>
<feature type="coiled-coil region" evidence="1">
    <location>
        <begin position="918"/>
        <end position="945"/>
    </location>
</feature>
<feature type="region of interest" description="Disordered" evidence="2">
    <location>
        <begin position="433"/>
        <end position="481"/>
    </location>
</feature>
<keyword evidence="4" id="KW-1185">Reference proteome</keyword>
<dbReference type="GO" id="GO:0032007">
    <property type="term" value="P:negative regulation of TOR signaling"/>
    <property type="evidence" value="ECO:0007669"/>
    <property type="project" value="TreeGrafter"/>
</dbReference>
<feature type="compositionally biased region" description="Polar residues" evidence="2">
    <location>
        <begin position="452"/>
        <end position="467"/>
    </location>
</feature>
<accession>A0AAV4VU66</accession>
<reference evidence="3 4" key="1">
    <citation type="submission" date="2021-06" db="EMBL/GenBank/DDBJ databases">
        <title>Caerostris darwini draft genome.</title>
        <authorList>
            <person name="Kono N."/>
            <person name="Arakawa K."/>
        </authorList>
    </citation>
    <scope>NUCLEOTIDE SEQUENCE [LARGE SCALE GENOMIC DNA]</scope>
</reference>
<name>A0AAV4VU66_9ARAC</name>
<comment type="caution">
    <text evidence="3">The sequence shown here is derived from an EMBL/GenBank/DDBJ whole genome shotgun (WGS) entry which is preliminary data.</text>
</comment>
<evidence type="ECO:0000256" key="1">
    <source>
        <dbReference type="SAM" id="Coils"/>
    </source>
</evidence>
<dbReference type="PANTHER" id="PTHR15154">
    <property type="entry name" value="HAMARTIN"/>
    <property type="match status" value="1"/>
</dbReference>
<feature type="coiled-coil region" evidence="1">
    <location>
        <begin position="807"/>
        <end position="886"/>
    </location>
</feature>